<dbReference type="GO" id="GO:0061599">
    <property type="term" value="F:molybdopterin molybdotransferase activity"/>
    <property type="evidence" value="ECO:0007669"/>
    <property type="project" value="UniProtKB-UniRule"/>
</dbReference>
<comment type="caution">
    <text evidence="8">The sequence shown here is derived from an EMBL/GenBank/DDBJ whole genome shotgun (WGS) entry which is preliminary data.</text>
</comment>
<dbReference type="GO" id="GO:0006777">
    <property type="term" value="P:Mo-molybdopterin cofactor biosynthetic process"/>
    <property type="evidence" value="ECO:0007669"/>
    <property type="project" value="UniProtKB-UniRule"/>
</dbReference>
<dbReference type="Proteomes" id="UP000229740">
    <property type="component" value="Unassembled WGS sequence"/>
</dbReference>
<sequence>MLNVKSVEDVFRILTQEFSEYSLETETVPLLEAAGRVLAREIVAEEHIPAFDRSTVDGYAVISRDTSAACEANPAQLLKGPPVEMGSRPAMNLTPGMACYIPTGGQLPPGADGVVMVEQSDDYGDEYIYLRAAAAPGAHIIFAGDDMKKGELLFRCGKQIRPADLGVLAALGVDRVPVKRTLKAGIVVTGDEIVPIDQLPTGSQVRDINSYVLYGLLKAYHVEAVMYGIIGDSCEAIETIARKALKENDLLLISGGSSAGEKDETAKVIDRLGKPGVLVHGIAVKPGKPTIIGRCGAKAVLGLPGHPASALTIATIFVTALLEAMMGRERTRNLRLRARIRENYPSNSGREEYVPAALCRDKHEVWADVLPGTSGQIGFMSRADGYIHIRREQEGLMQGDCAEVLLAPGAGYDV</sequence>
<accession>A0A2G6E2N4</accession>
<dbReference type="GO" id="GO:0046872">
    <property type="term" value="F:metal ion binding"/>
    <property type="evidence" value="ECO:0007669"/>
    <property type="project" value="UniProtKB-UniRule"/>
</dbReference>
<evidence type="ECO:0000313" key="9">
    <source>
        <dbReference type="Proteomes" id="UP000229740"/>
    </source>
</evidence>
<dbReference type="InterPro" id="IPR001453">
    <property type="entry name" value="MoaB/Mog_dom"/>
</dbReference>
<dbReference type="AlphaFoldDB" id="A0A2G6E2N4"/>
<dbReference type="UniPathway" id="UPA00344"/>
<comment type="cofactor">
    <cofactor evidence="6">
        <name>Mg(2+)</name>
        <dbReference type="ChEBI" id="CHEBI:18420"/>
    </cofactor>
</comment>
<dbReference type="Gene3D" id="3.90.105.10">
    <property type="entry name" value="Molybdopterin biosynthesis moea protein, domain 2"/>
    <property type="match status" value="1"/>
</dbReference>
<dbReference type="SUPFAM" id="SSF63882">
    <property type="entry name" value="MoeA N-terminal region -like"/>
    <property type="match status" value="1"/>
</dbReference>
<dbReference type="Pfam" id="PF03453">
    <property type="entry name" value="MoeA_N"/>
    <property type="match status" value="1"/>
</dbReference>
<dbReference type="GO" id="GO:0005829">
    <property type="term" value="C:cytosol"/>
    <property type="evidence" value="ECO:0007669"/>
    <property type="project" value="TreeGrafter"/>
</dbReference>
<keyword evidence="6 8" id="KW-0808">Transferase</keyword>
<keyword evidence="6" id="KW-0500">Molybdenum</keyword>
<dbReference type="InterPro" id="IPR036425">
    <property type="entry name" value="MoaB/Mog-like_dom_sf"/>
</dbReference>
<reference evidence="8 9" key="1">
    <citation type="submission" date="2017-10" db="EMBL/GenBank/DDBJ databases">
        <title>Novel microbial diversity and functional potential in the marine mammal oral microbiome.</title>
        <authorList>
            <person name="Dudek N.K."/>
            <person name="Sun C.L."/>
            <person name="Burstein D."/>
            <person name="Kantor R.S."/>
            <person name="Aliaga Goltsman D.S."/>
            <person name="Bik E.M."/>
            <person name="Thomas B.C."/>
            <person name="Banfield J.F."/>
            <person name="Relman D.A."/>
        </authorList>
    </citation>
    <scope>NUCLEOTIDE SEQUENCE [LARGE SCALE GENOMIC DNA]</scope>
    <source>
        <strain evidence="8">DOLZORAL124_49_17</strain>
    </source>
</reference>
<comment type="similarity">
    <text evidence="3 6">Belongs to the MoeA family.</text>
</comment>
<evidence type="ECO:0000256" key="1">
    <source>
        <dbReference type="ARBA" id="ARBA00002901"/>
    </source>
</evidence>
<comment type="function">
    <text evidence="1 6">Catalyzes the insertion of molybdate into adenylated molybdopterin with the concomitant release of AMP.</text>
</comment>
<dbReference type="Pfam" id="PF00994">
    <property type="entry name" value="MoCF_biosynth"/>
    <property type="match status" value="1"/>
</dbReference>
<dbReference type="InterPro" id="IPR036688">
    <property type="entry name" value="MoeA_C_domain_IV_sf"/>
</dbReference>
<evidence type="ECO:0000256" key="3">
    <source>
        <dbReference type="ARBA" id="ARBA00010763"/>
    </source>
</evidence>
<gene>
    <name evidence="8" type="ORF">CSB45_11795</name>
</gene>
<name>A0A2G6E2N4_9BACT</name>
<dbReference type="EMBL" id="PDPS01000035">
    <property type="protein sequence ID" value="PID56359.1"/>
    <property type="molecule type" value="Genomic_DNA"/>
</dbReference>
<feature type="domain" description="MoaB/Mog" evidence="7">
    <location>
        <begin position="185"/>
        <end position="324"/>
    </location>
</feature>
<evidence type="ECO:0000256" key="5">
    <source>
        <dbReference type="ARBA" id="ARBA00047317"/>
    </source>
</evidence>
<protein>
    <recommendedName>
        <fullName evidence="6">Molybdopterin molybdenumtransferase</fullName>
        <ecNumber evidence="6">2.10.1.1</ecNumber>
    </recommendedName>
</protein>
<dbReference type="InterPro" id="IPR038987">
    <property type="entry name" value="MoeA-like"/>
</dbReference>
<dbReference type="PANTHER" id="PTHR10192">
    <property type="entry name" value="MOLYBDOPTERIN BIOSYNTHESIS PROTEIN"/>
    <property type="match status" value="1"/>
</dbReference>
<comment type="catalytic activity">
    <reaction evidence="5">
        <text>adenylyl-molybdopterin + molybdate = Mo-molybdopterin + AMP + H(+)</text>
        <dbReference type="Rhea" id="RHEA:35047"/>
        <dbReference type="ChEBI" id="CHEBI:15378"/>
        <dbReference type="ChEBI" id="CHEBI:36264"/>
        <dbReference type="ChEBI" id="CHEBI:62727"/>
        <dbReference type="ChEBI" id="CHEBI:71302"/>
        <dbReference type="ChEBI" id="CHEBI:456215"/>
        <dbReference type="EC" id="2.10.1.1"/>
    </reaction>
</comment>
<proteinExistence type="inferred from homology"/>
<keyword evidence="6" id="KW-0479">Metal-binding</keyword>
<dbReference type="PROSITE" id="PS01079">
    <property type="entry name" value="MOCF_BIOSYNTHESIS_2"/>
    <property type="match status" value="1"/>
</dbReference>
<dbReference type="Gene3D" id="2.40.340.10">
    <property type="entry name" value="MoeA, C-terminal, domain IV"/>
    <property type="match status" value="1"/>
</dbReference>
<dbReference type="Pfam" id="PF03454">
    <property type="entry name" value="MoeA_C"/>
    <property type="match status" value="1"/>
</dbReference>
<dbReference type="Gene3D" id="2.170.190.11">
    <property type="entry name" value="Molybdopterin biosynthesis moea protein, domain 3"/>
    <property type="match status" value="1"/>
</dbReference>
<dbReference type="EC" id="2.10.1.1" evidence="6"/>
<dbReference type="PANTHER" id="PTHR10192:SF5">
    <property type="entry name" value="GEPHYRIN"/>
    <property type="match status" value="1"/>
</dbReference>
<dbReference type="NCBIfam" id="NF045515">
    <property type="entry name" value="Glp_gephyrin"/>
    <property type="match status" value="1"/>
</dbReference>
<keyword evidence="6" id="KW-0460">Magnesium</keyword>
<organism evidence="8 9">
    <name type="scientific">candidate division KSB3 bacterium</name>
    <dbReference type="NCBI Taxonomy" id="2044937"/>
    <lineage>
        <taxon>Bacteria</taxon>
        <taxon>candidate division KSB3</taxon>
    </lineage>
</organism>
<dbReference type="InterPro" id="IPR008284">
    <property type="entry name" value="MoCF_biosynth_CS"/>
</dbReference>
<evidence type="ECO:0000259" key="7">
    <source>
        <dbReference type="SMART" id="SM00852"/>
    </source>
</evidence>
<dbReference type="SMART" id="SM00852">
    <property type="entry name" value="MoCF_biosynth"/>
    <property type="match status" value="1"/>
</dbReference>
<dbReference type="Gene3D" id="3.40.980.10">
    <property type="entry name" value="MoaB/Mog-like domain"/>
    <property type="match status" value="1"/>
</dbReference>
<keyword evidence="4 6" id="KW-0501">Molybdenum cofactor biosynthesis</keyword>
<dbReference type="SUPFAM" id="SSF53218">
    <property type="entry name" value="Molybdenum cofactor biosynthesis proteins"/>
    <property type="match status" value="1"/>
</dbReference>
<evidence type="ECO:0000313" key="8">
    <source>
        <dbReference type="EMBL" id="PID56359.1"/>
    </source>
</evidence>
<dbReference type="InterPro" id="IPR005110">
    <property type="entry name" value="MoeA_linker/N"/>
</dbReference>
<dbReference type="InterPro" id="IPR005111">
    <property type="entry name" value="MoeA_C_domain_IV"/>
</dbReference>
<comment type="pathway">
    <text evidence="2 6">Cofactor biosynthesis; molybdopterin biosynthesis.</text>
</comment>
<dbReference type="InterPro" id="IPR036135">
    <property type="entry name" value="MoeA_linker/N_sf"/>
</dbReference>
<dbReference type="CDD" id="cd00887">
    <property type="entry name" value="MoeA"/>
    <property type="match status" value="1"/>
</dbReference>
<evidence type="ECO:0000256" key="4">
    <source>
        <dbReference type="ARBA" id="ARBA00023150"/>
    </source>
</evidence>
<evidence type="ECO:0000256" key="2">
    <source>
        <dbReference type="ARBA" id="ARBA00005046"/>
    </source>
</evidence>
<evidence type="ECO:0000256" key="6">
    <source>
        <dbReference type="RuleBase" id="RU365090"/>
    </source>
</evidence>
<dbReference type="SUPFAM" id="SSF63867">
    <property type="entry name" value="MoeA C-terminal domain-like"/>
    <property type="match status" value="1"/>
</dbReference>